<evidence type="ECO:0000313" key="4">
    <source>
        <dbReference type="Proteomes" id="UP000184109"/>
    </source>
</evidence>
<name>A0A1M5SX09_9FLAO</name>
<keyword evidence="2" id="KW-0732">Signal</keyword>
<organism evidence="3 4">
    <name type="scientific">Wenyingzhuangia marina</name>
    <dbReference type="NCBI Taxonomy" id="1195760"/>
    <lineage>
        <taxon>Bacteria</taxon>
        <taxon>Pseudomonadati</taxon>
        <taxon>Bacteroidota</taxon>
        <taxon>Flavobacteriia</taxon>
        <taxon>Flavobacteriales</taxon>
        <taxon>Flavobacteriaceae</taxon>
        <taxon>Wenyingzhuangia</taxon>
    </lineage>
</organism>
<evidence type="ECO:0000256" key="2">
    <source>
        <dbReference type="SAM" id="SignalP"/>
    </source>
</evidence>
<dbReference type="Proteomes" id="UP000184109">
    <property type="component" value="Unassembled WGS sequence"/>
</dbReference>
<dbReference type="PANTHER" id="PTHR41339">
    <property type="entry name" value="LIPL48"/>
    <property type="match status" value="1"/>
</dbReference>
<dbReference type="PANTHER" id="PTHR41339:SF1">
    <property type="entry name" value="SECRETED PROTEIN"/>
    <property type="match status" value="1"/>
</dbReference>
<dbReference type="STRING" id="1195760.SAMN05444281_0555"/>
<dbReference type="OrthoDB" id="1521716at2"/>
<gene>
    <name evidence="3" type="ORF">SAMN05444281_0555</name>
</gene>
<sequence>MKKSILSMLAIAALTFSSCSEDDNNDPVDNSGIITSNADIIAGDLHGTIEGNVTLKSNVEYLLTGALLVKDGYTLTIEAGTTVKVEAGRTDTYVAVEQGAKIMAAGTAAKPITFTSNATNPAAGDWGGIVIAGKTQTNKGAAVQSEVAGLTYGMPAGSAIADDNSGVLTYVIAEYTGAKINGDAEFNGFSFYTVGSGTTLENLVVKYGFDDGVEFFGGTVDLKNILCVNIADDMFDFTGGYTGTITNAFGVREAGFSTASKDPRGIEGDSNESDADALPRSTPTFEGVTIMNFSTETELTAGAEIRRGTEATINNIAFIAVGDAMFGNLVDTKDDSGNGSVTFTNAYKMGNVGENKVGGTITGDIVEDANLFNGTAVAAGKGANFSVFAWSGYTIPTVN</sequence>
<proteinExistence type="predicted"/>
<dbReference type="RefSeq" id="WP_073118594.1">
    <property type="nucleotide sequence ID" value="NZ_BMEN01000001.1"/>
</dbReference>
<dbReference type="SUPFAM" id="SSF51126">
    <property type="entry name" value="Pectin lyase-like"/>
    <property type="match status" value="1"/>
</dbReference>
<feature type="signal peptide" evidence="2">
    <location>
        <begin position="1"/>
        <end position="21"/>
    </location>
</feature>
<evidence type="ECO:0000313" key="3">
    <source>
        <dbReference type="EMBL" id="SHH42643.1"/>
    </source>
</evidence>
<accession>A0A1M5SX09</accession>
<evidence type="ECO:0008006" key="5">
    <source>
        <dbReference type="Google" id="ProtNLM"/>
    </source>
</evidence>
<dbReference type="InterPro" id="IPR011050">
    <property type="entry name" value="Pectin_lyase_fold/virulence"/>
</dbReference>
<feature type="region of interest" description="Disordered" evidence="1">
    <location>
        <begin position="260"/>
        <end position="281"/>
    </location>
</feature>
<feature type="chain" id="PRO_5013155446" description="Transferrin-binding protein B C-lobe/N-lobe beta barrel domain-containing protein" evidence="2">
    <location>
        <begin position="22"/>
        <end position="399"/>
    </location>
</feature>
<protein>
    <recommendedName>
        <fullName evidence="5">Transferrin-binding protein B C-lobe/N-lobe beta barrel domain-containing protein</fullName>
    </recommendedName>
</protein>
<dbReference type="EMBL" id="FQXQ01000001">
    <property type="protein sequence ID" value="SHH42643.1"/>
    <property type="molecule type" value="Genomic_DNA"/>
</dbReference>
<dbReference type="PROSITE" id="PS51257">
    <property type="entry name" value="PROKAR_LIPOPROTEIN"/>
    <property type="match status" value="1"/>
</dbReference>
<reference evidence="4" key="1">
    <citation type="submission" date="2016-11" db="EMBL/GenBank/DDBJ databases">
        <authorList>
            <person name="Varghese N."/>
            <person name="Submissions S."/>
        </authorList>
    </citation>
    <scope>NUCLEOTIDE SEQUENCE [LARGE SCALE GENOMIC DNA]</scope>
    <source>
        <strain evidence="4">DSM 100572</strain>
    </source>
</reference>
<evidence type="ECO:0000256" key="1">
    <source>
        <dbReference type="SAM" id="MobiDB-lite"/>
    </source>
</evidence>
<keyword evidence="4" id="KW-1185">Reference proteome</keyword>
<dbReference type="AlphaFoldDB" id="A0A1M5SX09"/>